<keyword evidence="12" id="KW-1185">Reference proteome</keyword>
<evidence type="ECO:0000256" key="3">
    <source>
        <dbReference type="ARBA" id="ARBA00032722"/>
    </source>
</evidence>
<protein>
    <recommendedName>
        <fullName evidence="8">dihydrouracil dehydrogenase (NAD(+))</fullName>
        <ecNumber evidence="8">1.3.1.1</ecNumber>
    </recommendedName>
    <alternativeName>
        <fullName evidence="3">Dihydrothymine dehydrogenase</fullName>
    </alternativeName>
    <alternativeName>
        <fullName evidence="2">Dihydrouracil dehydrogenase</fullName>
    </alternativeName>
</protein>
<evidence type="ECO:0000256" key="8">
    <source>
        <dbReference type="ARBA" id="ARBA00049728"/>
    </source>
</evidence>
<comment type="catalytic activity">
    <reaction evidence="4">
        <text>5,6-dihydrothymine + NAD(+) = thymine + NADH + H(+)</text>
        <dbReference type="Rhea" id="RHEA:28791"/>
        <dbReference type="ChEBI" id="CHEBI:15378"/>
        <dbReference type="ChEBI" id="CHEBI:17821"/>
        <dbReference type="ChEBI" id="CHEBI:27468"/>
        <dbReference type="ChEBI" id="CHEBI:57540"/>
        <dbReference type="ChEBI" id="CHEBI:57945"/>
        <dbReference type="EC" id="1.3.1.1"/>
    </reaction>
</comment>
<organism evidence="11 12">
    <name type="scientific">Limosilactobacillus antri DSM 16041</name>
    <dbReference type="NCBI Taxonomy" id="525309"/>
    <lineage>
        <taxon>Bacteria</taxon>
        <taxon>Bacillati</taxon>
        <taxon>Bacillota</taxon>
        <taxon>Bacilli</taxon>
        <taxon>Lactobacillales</taxon>
        <taxon>Lactobacillaceae</taxon>
        <taxon>Limosilactobacillus</taxon>
    </lineage>
</organism>
<evidence type="ECO:0000256" key="6">
    <source>
        <dbReference type="ARBA" id="ARBA00049578"/>
    </source>
</evidence>
<dbReference type="InterPro" id="IPR023753">
    <property type="entry name" value="FAD/NAD-binding_dom"/>
</dbReference>
<reference evidence="11 12" key="1">
    <citation type="journal article" date="2015" name="Genome Announc.">
        <title>Expanding the biotechnology potential of lactobacilli through comparative genomics of 213 strains and associated genera.</title>
        <authorList>
            <person name="Sun Z."/>
            <person name="Harris H.M."/>
            <person name="McCann A."/>
            <person name="Guo C."/>
            <person name="Argimon S."/>
            <person name="Zhang W."/>
            <person name="Yang X."/>
            <person name="Jeffery I.B."/>
            <person name="Cooney J.C."/>
            <person name="Kagawa T.F."/>
            <person name="Liu W."/>
            <person name="Song Y."/>
            <person name="Salvetti E."/>
            <person name="Wrobel A."/>
            <person name="Rasinkangas P."/>
            <person name="Parkhill J."/>
            <person name="Rea M.C."/>
            <person name="O'Sullivan O."/>
            <person name="Ritari J."/>
            <person name="Douillard F.P."/>
            <person name="Paul Ross R."/>
            <person name="Yang R."/>
            <person name="Briner A.E."/>
            <person name="Felis G.E."/>
            <person name="de Vos W.M."/>
            <person name="Barrangou R."/>
            <person name="Klaenhammer T.R."/>
            <person name="Caufield P.W."/>
            <person name="Cui Y."/>
            <person name="Zhang H."/>
            <person name="O'Toole P.W."/>
        </authorList>
    </citation>
    <scope>NUCLEOTIDE SEQUENCE [LARGE SCALE GENOMIC DNA]</scope>
    <source>
        <strain evidence="11 12">DSM 16041</strain>
    </source>
</reference>
<dbReference type="EC" id="1.3.1.1" evidence="8"/>
<dbReference type="InterPro" id="IPR036188">
    <property type="entry name" value="FAD/NAD-bd_sf"/>
</dbReference>
<dbReference type="PRINTS" id="PR00419">
    <property type="entry name" value="ADXRDTASE"/>
</dbReference>
<dbReference type="SUPFAM" id="SSF46548">
    <property type="entry name" value="alpha-helical ferredoxin"/>
    <property type="match status" value="1"/>
</dbReference>
<proteinExistence type="predicted"/>
<keyword evidence="1" id="KW-0560">Oxidoreductase</keyword>
<evidence type="ECO:0000259" key="9">
    <source>
        <dbReference type="Pfam" id="PF07992"/>
    </source>
</evidence>
<dbReference type="PANTHER" id="PTHR43073:SF2">
    <property type="entry name" value="DIHYDROPYRIMIDINE DEHYDROGENASE [NADP(+)]"/>
    <property type="match status" value="1"/>
</dbReference>
<accession>A0ABR5NXL6</accession>
<name>A0ABR5NXL6_9LACO</name>
<comment type="catalytic activity">
    <reaction evidence="5">
        <text>5,6-dihydrouracil + NAD(+) = uracil + NADH + H(+)</text>
        <dbReference type="Rhea" id="RHEA:20189"/>
        <dbReference type="ChEBI" id="CHEBI:15378"/>
        <dbReference type="ChEBI" id="CHEBI:15901"/>
        <dbReference type="ChEBI" id="CHEBI:17568"/>
        <dbReference type="ChEBI" id="CHEBI:57540"/>
        <dbReference type="ChEBI" id="CHEBI:57945"/>
        <dbReference type="EC" id="1.3.1.1"/>
    </reaction>
</comment>
<evidence type="ECO:0000256" key="2">
    <source>
        <dbReference type="ARBA" id="ARBA00030119"/>
    </source>
</evidence>
<dbReference type="Proteomes" id="UP000051883">
    <property type="component" value="Unassembled WGS sequence"/>
</dbReference>
<dbReference type="PANTHER" id="PTHR43073">
    <property type="entry name" value="DIHYDROPYRIMIDINE DEHYDROGENASE [NADP(+)]"/>
    <property type="match status" value="1"/>
</dbReference>
<evidence type="ECO:0000259" key="10">
    <source>
        <dbReference type="Pfam" id="PF14691"/>
    </source>
</evidence>
<dbReference type="Pfam" id="PF07992">
    <property type="entry name" value="Pyr_redox_2"/>
    <property type="match status" value="1"/>
</dbReference>
<comment type="function">
    <text evidence="6">Involved in pyrimidine base degradation. Catalyzes physiologically the reduction of uracil to 5,6-dihydrouracil (DHU) by using NADH as a specific cosubstrate. It also catalyzes the reverse reaction and the reduction of thymine to 5,6-dihydrothymine (DHT).</text>
</comment>
<sequence>MLFIKEVMKLASSSYTKEDQGYTMSTVMQEAARCLLCEDAPCSQACPAHTNPAKFIRSVRFRNVKGAAETIRENNALGAICARVCPTERYCESACTRAKIDGPIDIAGIQRYVTDMERKENMQILHAGKPNGLSVAIIGSGPAGLQAATTLLQKGYAVDIYEKAPKAGGYLTYGIPEYRLPETIVDYEVQRIVNLGAKIHYNQAIGKDLSIDELKQGHDAVIVAVGLAKVKMLPMFEHNICKESAISFLARAKESRGELSDLPENVLVIGGGDVAMDVVTTLKRLGVNHVTDVVYEEFKEFKASKKELAGAQAQGVTIVDGYVPTSVRQNKVTFKARNIDSEMTIKADKIILAVGQQADTADLKIDLQHNEVPFRAAKYRTPDPKVFATGDIVAGDQTVVYTVQKGKEVAEEIDRVLGGSSND</sequence>
<evidence type="ECO:0000256" key="5">
    <source>
        <dbReference type="ARBA" id="ARBA00048792"/>
    </source>
</evidence>
<gene>
    <name evidence="11" type="ORF">FC31_GL001357</name>
</gene>
<dbReference type="Pfam" id="PF14691">
    <property type="entry name" value="Fer4_20"/>
    <property type="match status" value="1"/>
</dbReference>
<dbReference type="SUPFAM" id="SSF51971">
    <property type="entry name" value="Nucleotide-binding domain"/>
    <property type="match status" value="1"/>
</dbReference>
<feature type="domain" description="Dihydroprymidine dehydrogenase" evidence="10">
    <location>
        <begin position="15"/>
        <end position="121"/>
    </location>
</feature>
<comment type="subunit">
    <text evidence="7">Heterotetramer of 2 PreA and 2 PreT subunits.</text>
</comment>
<dbReference type="Gene3D" id="1.10.1060.10">
    <property type="entry name" value="Alpha-helical ferredoxin"/>
    <property type="match status" value="1"/>
</dbReference>
<evidence type="ECO:0000256" key="4">
    <source>
        <dbReference type="ARBA" id="ARBA00047685"/>
    </source>
</evidence>
<comment type="caution">
    <text evidence="11">The sequence shown here is derived from an EMBL/GenBank/DDBJ whole genome shotgun (WGS) entry which is preliminary data.</text>
</comment>
<evidence type="ECO:0000313" key="12">
    <source>
        <dbReference type="Proteomes" id="UP000051883"/>
    </source>
</evidence>
<feature type="domain" description="FAD/NAD(P)-binding" evidence="9">
    <location>
        <begin position="134"/>
        <end position="398"/>
    </location>
</feature>
<dbReference type="InterPro" id="IPR028261">
    <property type="entry name" value="DPD_II"/>
</dbReference>
<evidence type="ECO:0000256" key="7">
    <source>
        <dbReference type="ARBA" id="ARBA00049714"/>
    </source>
</evidence>
<dbReference type="InterPro" id="IPR009051">
    <property type="entry name" value="Helical_ferredxn"/>
</dbReference>
<evidence type="ECO:0000313" key="11">
    <source>
        <dbReference type="EMBL" id="KRK56333.1"/>
    </source>
</evidence>
<dbReference type="Gene3D" id="3.50.50.60">
    <property type="entry name" value="FAD/NAD(P)-binding domain"/>
    <property type="match status" value="2"/>
</dbReference>
<evidence type="ECO:0000256" key="1">
    <source>
        <dbReference type="ARBA" id="ARBA00023002"/>
    </source>
</evidence>
<dbReference type="EMBL" id="AZDK01000035">
    <property type="protein sequence ID" value="KRK56333.1"/>
    <property type="molecule type" value="Genomic_DNA"/>
</dbReference>